<evidence type="ECO:0000313" key="2">
    <source>
        <dbReference type="EMBL" id="KAK0651441.1"/>
    </source>
</evidence>
<dbReference type="Proteomes" id="UP001174936">
    <property type="component" value="Unassembled WGS sequence"/>
</dbReference>
<evidence type="ECO:0000313" key="3">
    <source>
        <dbReference type="Proteomes" id="UP001174936"/>
    </source>
</evidence>
<gene>
    <name evidence="2" type="ORF">B0T16DRAFT_79380</name>
</gene>
<protein>
    <submittedName>
        <fullName evidence="2">Uncharacterized protein</fullName>
    </submittedName>
</protein>
<keyword evidence="3" id="KW-1185">Reference proteome</keyword>
<dbReference type="EMBL" id="JAULSV010000002">
    <property type="protein sequence ID" value="KAK0651441.1"/>
    <property type="molecule type" value="Genomic_DNA"/>
</dbReference>
<sequence>MTVHGALVWLQRDQGGHQHCDCDCDRRLEVWGHAALRCLCRPLKMTPSALLTAPRTLPTTTDIPPRTSALLDSGHRLGWGHAKKNCHKGTGSLSGWKSRMLSCKAGPSTSDPTSSEAFVQLPFRGSSMRRKPQITDTRPSCRPKLEYTNTQPSQSHLQQRKLPKVLPRSITQTNHWASAVDCGVPLKRLRNARIGPAKNTPCWVHSISHLLLNSTSSAVCWLPPSLSGWLTCALLCCTASELHPREGRKRC</sequence>
<feature type="compositionally biased region" description="Polar residues" evidence="1">
    <location>
        <begin position="147"/>
        <end position="157"/>
    </location>
</feature>
<name>A0AA40CTY5_9PEZI</name>
<accession>A0AA40CTY5</accession>
<evidence type="ECO:0000256" key="1">
    <source>
        <dbReference type="SAM" id="MobiDB-lite"/>
    </source>
</evidence>
<organism evidence="2 3">
    <name type="scientific">Cercophora newfieldiana</name>
    <dbReference type="NCBI Taxonomy" id="92897"/>
    <lineage>
        <taxon>Eukaryota</taxon>
        <taxon>Fungi</taxon>
        <taxon>Dikarya</taxon>
        <taxon>Ascomycota</taxon>
        <taxon>Pezizomycotina</taxon>
        <taxon>Sordariomycetes</taxon>
        <taxon>Sordariomycetidae</taxon>
        <taxon>Sordariales</taxon>
        <taxon>Lasiosphaeriaceae</taxon>
        <taxon>Cercophora</taxon>
    </lineage>
</organism>
<dbReference type="AlphaFoldDB" id="A0AA40CTY5"/>
<comment type="caution">
    <text evidence="2">The sequence shown here is derived from an EMBL/GenBank/DDBJ whole genome shotgun (WGS) entry which is preliminary data.</text>
</comment>
<reference evidence="2" key="1">
    <citation type="submission" date="2023-06" db="EMBL/GenBank/DDBJ databases">
        <title>Genome-scale phylogeny and comparative genomics of the fungal order Sordariales.</title>
        <authorList>
            <consortium name="Lawrence Berkeley National Laboratory"/>
            <person name="Hensen N."/>
            <person name="Bonometti L."/>
            <person name="Westerberg I."/>
            <person name="Brannstrom I.O."/>
            <person name="Guillou S."/>
            <person name="Cros-Aarteil S."/>
            <person name="Calhoun S."/>
            <person name="Haridas S."/>
            <person name="Kuo A."/>
            <person name="Mondo S."/>
            <person name="Pangilinan J."/>
            <person name="Riley R."/>
            <person name="Labutti K."/>
            <person name="Andreopoulos B."/>
            <person name="Lipzen A."/>
            <person name="Chen C."/>
            <person name="Yanf M."/>
            <person name="Daum C."/>
            <person name="Ng V."/>
            <person name="Clum A."/>
            <person name="Steindorff A."/>
            <person name="Ohm R."/>
            <person name="Martin F."/>
            <person name="Silar P."/>
            <person name="Natvig D."/>
            <person name="Lalanne C."/>
            <person name="Gautier V."/>
            <person name="Ament-Velasquez S.L."/>
            <person name="Kruys A."/>
            <person name="Hutchinson M.I."/>
            <person name="Powell A.J."/>
            <person name="Barry K."/>
            <person name="Miller A.N."/>
            <person name="Grigoriev I.V."/>
            <person name="Debuchy R."/>
            <person name="Gladieux P."/>
            <person name="Thoren M.H."/>
            <person name="Johannesson H."/>
        </authorList>
    </citation>
    <scope>NUCLEOTIDE SEQUENCE</scope>
    <source>
        <strain evidence="2">SMH2532-1</strain>
    </source>
</reference>
<feature type="region of interest" description="Disordered" evidence="1">
    <location>
        <begin position="128"/>
        <end position="161"/>
    </location>
</feature>
<proteinExistence type="predicted"/>